<evidence type="ECO:0000259" key="5">
    <source>
        <dbReference type="PROSITE" id="PS51387"/>
    </source>
</evidence>
<reference evidence="6 7" key="1">
    <citation type="submission" date="2007-06" db="EMBL/GenBank/DDBJ databases">
        <authorList>
            <person name="Shimkets L."/>
            <person name="Ferriera S."/>
            <person name="Johnson J."/>
            <person name="Kravitz S."/>
            <person name="Beeson K."/>
            <person name="Sutton G."/>
            <person name="Rogers Y.-H."/>
            <person name="Friedman R."/>
            <person name="Frazier M."/>
            <person name="Venter J.C."/>
        </authorList>
    </citation>
    <scope>NUCLEOTIDE SEQUENCE [LARGE SCALE GENOMIC DNA]</scope>
    <source>
        <strain evidence="6 7">SIR-1</strain>
    </source>
</reference>
<dbReference type="STRING" id="391625.PPSIR1_37784"/>
<evidence type="ECO:0000256" key="2">
    <source>
        <dbReference type="ARBA" id="ARBA00022827"/>
    </source>
</evidence>
<name>A6GHM2_9BACT</name>
<dbReference type="Pfam" id="PF01565">
    <property type="entry name" value="FAD_binding_4"/>
    <property type="match status" value="1"/>
</dbReference>
<dbReference type="RefSeq" id="WP_006976209.1">
    <property type="nucleotide sequence ID" value="NZ_ABCS01000121.1"/>
</dbReference>
<dbReference type="Proteomes" id="UP000005801">
    <property type="component" value="Unassembled WGS sequence"/>
</dbReference>
<dbReference type="PROSITE" id="PS51387">
    <property type="entry name" value="FAD_PCMH"/>
    <property type="match status" value="1"/>
</dbReference>
<gene>
    <name evidence="6" type="ORF">PPSIR1_37784</name>
</gene>
<accession>A6GHM2</accession>
<comment type="caution">
    <text evidence="6">The sequence shown here is derived from an EMBL/GenBank/DDBJ whole genome shotgun (WGS) entry which is preliminary data.</text>
</comment>
<dbReference type="InterPro" id="IPR010031">
    <property type="entry name" value="FAD_lactone_oxidase-like"/>
</dbReference>
<keyword evidence="3" id="KW-0560">Oxidoreductase</keyword>
<keyword evidence="7" id="KW-1185">Reference proteome</keyword>
<dbReference type="InterPro" id="IPR036318">
    <property type="entry name" value="FAD-bd_PCMH-like_sf"/>
</dbReference>
<evidence type="ECO:0000313" key="7">
    <source>
        <dbReference type="Proteomes" id="UP000005801"/>
    </source>
</evidence>
<dbReference type="GO" id="GO:0003885">
    <property type="term" value="F:D-arabinono-1,4-lactone oxidase activity"/>
    <property type="evidence" value="ECO:0007669"/>
    <property type="project" value="InterPro"/>
</dbReference>
<keyword evidence="1" id="KW-0285">Flavoprotein</keyword>
<evidence type="ECO:0000256" key="4">
    <source>
        <dbReference type="SAM" id="MobiDB-lite"/>
    </source>
</evidence>
<dbReference type="PANTHER" id="PTHR43762">
    <property type="entry name" value="L-GULONOLACTONE OXIDASE"/>
    <property type="match status" value="1"/>
</dbReference>
<keyword evidence="2" id="KW-0274">FAD</keyword>
<dbReference type="SUPFAM" id="SSF55103">
    <property type="entry name" value="FAD-linked oxidases, C-terminal domain"/>
    <property type="match status" value="1"/>
</dbReference>
<dbReference type="EMBL" id="ABCS01000121">
    <property type="protein sequence ID" value="EDM74646.1"/>
    <property type="molecule type" value="Genomic_DNA"/>
</dbReference>
<dbReference type="InterPro" id="IPR016164">
    <property type="entry name" value="FAD-linked_Oxase-like_C"/>
</dbReference>
<dbReference type="InterPro" id="IPR006094">
    <property type="entry name" value="Oxid_FAD_bind_N"/>
</dbReference>
<proteinExistence type="predicted"/>
<feature type="region of interest" description="Disordered" evidence="4">
    <location>
        <begin position="36"/>
        <end position="56"/>
    </location>
</feature>
<sequence length="458" mass="50050">MSTASTALVQRAPTTLWGWGANKRVDCFVDQPQTPAQVGRSLAQPPGNAGSVARGLGRSYGDAATNERGQVLDLSTLDRYLGFDPATGTLECEAGTSLAQIIADFGPRGFFPAITPGTKYVTVGGCIANDVHGKAHHTQGSFCECVESMTVLLASGEVVRASRDERADLFWANFGGMGLLGVILTARLRLRPITTTYFRQRAIKVNDLDAMLAALEEYDHEPYSVAWIDPFATGARLGRGVLTVGDHAEPGDLPPALARDPLQLSGGPKLTVPFEAPEIVLNKLSIRMLNVVLETVLGRGKPIAHYEKFFYPLDAIGEWWRGYGRRGFTQWQFVIPLEDGPARMRQILEAIAVGGQLPFLNVLKKMGPASEGILSFPFEGYTFAIDFPVRDGLPELLAELDRMVLDAGGRIYLGKDSYLAPDTFRAMYPQVERWLEIKAKYDPEGVFRSDLGRRLGLS</sequence>
<dbReference type="PANTHER" id="PTHR43762:SF1">
    <property type="entry name" value="D-ARABINONO-1,4-LACTONE OXIDASE"/>
    <property type="match status" value="1"/>
</dbReference>
<dbReference type="GO" id="GO:0016020">
    <property type="term" value="C:membrane"/>
    <property type="evidence" value="ECO:0007669"/>
    <property type="project" value="InterPro"/>
</dbReference>
<dbReference type="Pfam" id="PF04030">
    <property type="entry name" value="ALO"/>
    <property type="match status" value="1"/>
</dbReference>
<protein>
    <submittedName>
        <fullName evidence="6">Oxidoreductase, FAD-binding, putative</fullName>
    </submittedName>
</protein>
<dbReference type="GO" id="GO:0071949">
    <property type="term" value="F:FAD binding"/>
    <property type="evidence" value="ECO:0007669"/>
    <property type="project" value="InterPro"/>
</dbReference>
<dbReference type="Gene3D" id="3.30.465.10">
    <property type="match status" value="1"/>
</dbReference>
<dbReference type="InterPro" id="IPR016169">
    <property type="entry name" value="FAD-bd_PCMH_sub2"/>
</dbReference>
<evidence type="ECO:0000313" key="6">
    <source>
        <dbReference type="EMBL" id="EDM74646.1"/>
    </source>
</evidence>
<dbReference type="eggNOG" id="COG0277">
    <property type="taxonomic scope" value="Bacteria"/>
</dbReference>
<dbReference type="AlphaFoldDB" id="A6GHM2"/>
<feature type="domain" description="FAD-binding PCMH-type" evidence="5">
    <location>
        <begin position="21"/>
        <end position="193"/>
    </location>
</feature>
<dbReference type="SUPFAM" id="SSF56176">
    <property type="entry name" value="FAD-binding/transporter-associated domain-like"/>
    <property type="match status" value="1"/>
</dbReference>
<dbReference type="InterPro" id="IPR016166">
    <property type="entry name" value="FAD-bd_PCMH"/>
</dbReference>
<dbReference type="InterPro" id="IPR007173">
    <property type="entry name" value="ALO_C"/>
</dbReference>
<evidence type="ECO:0000256" key="3">
    <source>
        <dbReference type="ARBA" id="ARBA00023002"/>
    </source>
</evidence>
<organism evidence="6 7">
    <name type="scientific">Plesiocystis pacifica SIR-1</name>
    <dbReference type="NCBI Taxonomy" id="391625"/>
    <lineage>
        <taxon>Bacteria</taxon>
        <taxon>Pseudomonadati</taxon>
        <taxon>Myxococcota</taxon>
        <taxon>Polyangia</taxon>
        <taxon>Nannocystales</taxon>
        <taxon>Nannocystaceae</taxon>
        <taxon>Plesiocystis</taxon>
    </lineage>
</organism>
<dbReference type="OrthoDB" id="143770at2"/>
<evidence type="ECO:0000256" key="1">
    <source>
        <dbReference type="ARBA" id="ARBA00022630"/>
    </source>
</evidence>